<keyword evidence="3" id="KW-0732">Signal</keyword>
<sequence length="742" mass="83047">MTETMLMMLMIVVLTLLTIGCVWTLVLCRCKWRSDITKHHDENGDQPNETDPLLGPFTAEYQRRKASINILIEPPIIQLLRHGLRVSLVAASLCAARCQPSAQLQQNLDSKKRRRVSTSPTPTARSSIRRKLSKGKSSEVYHPTSASSRLSTKPSLQQLFDLPPLTPSTPSPQPPSCAAPTSSDQITYLHVPTSIFTENGVTNSRNVKRSNVSIPWNSTRHFPRPMAARHWKEKSIYTVNSVAIDPVILPSGVDCSSFQDEAIFELTVPDLGRLKLIEHSPAVFIKLRETFSLTHDDLCSALSRSLILQRTEGQSGSFFLKTANRRFLFKTLRGSEHESLKSFLPAYLHYMANHPESLLPRYFGCYTFERLSNGERVLSGTSLLGSSTTSNVDTNLGTKFTVIAMLSVYDTDLDIHQRFDFKGSNVGRQASQGLMNYFIPPSASSSTMWSNDESLHGSNIFRDSEITLKELDFGRLLIMGKAGLLNVGADNKTRLLTQLEQDMDLLKTHSFMDYSLLIGIHRHHRLEALDTMLNIATENGTFNSKRVPGDTWPRHTSIYSSIRSIRSAIPHQAATFLMWLLNAGSSSLHGEHTPPSSTGASTMDDDDNLVDESLPFHKRFHGGLKSADSNHPEVEYEVYFIGLIDILQKFNLAKWFERGLKRQASFLTTTETWRVGDLTTEGATSLLSKPMQSDYGTRSPLPTSPTLRSMSPLSGWDGVEHSVEEPQRYASRLLDYIRGILE</sequence>
<proteinExistence type="predicted"/>
<dbReference type="Proteomes" id="UP000317494">
    <property type="component" value="Unassembled WGS sequence"/>
</dbReference>
<dbReference type="AlphaFoldDB" id="A0A507DHJ9"/>
<keyword evidence="1" id="KW-0418">Kinase</keyword>
<dbReference type="CDD" id="cd00139">
    <property type="entry name" value="PIPKc"/>
    <property type="match status" value="1"/>
</dbReference>
<evidence type="ECO:0000256" key="3">
    <source>
        <dbReference type="SAM" id="SignalP"/>
    </source>
</evidence>
<evidence type="ECO:0000313" key="5">
    <source>
        <dbReference type="EMBL" id="TPX50871.1"/>
    </source>
</evidence>
<protein>
    <recommendedName>
        <fullName evidence="4">PIPK domain-containing protein</fullName>
    </recommendedName>
</protein>
<dbReference type="Gene3D" id="3.30.810.10">
    <property type="entry name" value="2-Layer Sandwich"/>
    <property type="match status" value="1"/>
</dbReference>
<feature type="chain" id="PRO_5021327877" description="PIPK domain-containing protein" evidence="3">
    <location>
        <begin position="25"/>
        <end position="742"/>
    </location>
</feature>
<keyword evidence="6" id="KW-1185">Reference proteome</keyword>
<evidence type="ECO:0000313" key="6">
    <source>
        <dbReference type="Proteomes" id="UP000317494"/>
    </source>
</evidence>
<keyword evidence="1" id="KW-0067">ATP-binding</keyword>
<dbReference type="GO" id="GO:0016308">
    <property type="term" value="F:1-phosphatidylinositol-4-phosphate 5-kinase activity"/>
    <property type="evidence" value="ECO:0007669"/>
    <property type="project" value="TreeGrafter"/>
</dbReference>
<dbReference type="InterPro" id="IPR027483">
    <property type="entry name" value="PInositol-4-P-4/5-kinase_C_sf"/>
</dbReference>
<dbReference type="InterPro" id="IPR027484">
    <property type="entry name" value="PInositol-4-P-5-kinase_N"/>
</dbReference>
<feature type="domain" description="PIPK" evidence="4">
    <location>
        <begin position="204"/>
        <end position="691"/>
    </location>
</feature>
<dbReference type="VEuPathDB" id="FungiDB:SeMB42_g02094"/>
<dbReference type="InterPro" id="IPR002498">
    <property type="entry name" value="PInositol-4-P-4/5-kinase_core"/>
</dbReference>
<feature type="compositionally biased region" description="Pro residues" evidence="2">
    <location>
        <begin position="164"/>
        <end position="177"/>
    </location>
</feature>
<keyword evidence="1" id="KW-0808">Transferase</keyword>
<dbReference type="SMART" id="SM00330">
    <property type="entry name" value="PIPKc"/>
    <property type="match status" value="1"/>
</dbReference>
<feature type="signal peptide" evidence="3">
    <location>
        <begin position="1"/>
        <end position="24"/>
    </location>
</feature>
<feature type="region of interest" description="Disordered" evidence="2">
    <location>
        <begin position="105"/>
        <end position="182"/>
    </location>
</feature>
<dbReference type="Pfam" id="PF01504">
    <property type="entry name" value="PIP5K"/>
    <property type="match status" value="1"/>
</dbReference>
<dbReference type="GO" id="GO:0046854">
    <property type="term" value="P:phosphatidylinositol phosphate biosynthetic process"/>
    <property type="evidence" value="ECO:0007669"/>
    <property type="project" value="TreeGrafter"/>
</dbReference>
<accession>A0A507DHJ9</accession>
<feature type="compositionally biased region" description="Polar residues" evidence="2">
    <location>
        <begin position="144"/>
        <end position="158"/>
    </location>
</feature>
<dbReference type="Gene3D" id="3.30.800.10">
    <property type="entry name" value="Phosphatidylinositol Phosphate Kinase II Beta"/>
    <property type="match status" value="1"/>
</dbReference>
<evidence type="ECO:0000256" key="1">
    <source>
        <dbReference type="PROSITE-ProRule" id="PRU00781"/>
    </source>
</evidence>
<keyword evidence="1" id="KW-0547">Nucleotide-binding</keyword>
<dbReference type="GO" id="GO:0005524">
    <property type="term" value="F:ATP binding"/>
    <property type="evidence" value="ECO:0007669"/>
    <property type="project" value="UniProtKB-UniRule"/>
</dbReference>
<dbReference type="STRING" id="286115.A0A507DHJ9"/>
<comment type="caution">
    <text evidence="5">The sequence shown here is derived from an EMBL/GenBank/DDBJ whole genome shotgun (WGS) entry which is preliminary data.</text>
</comment>
<dbReference type="GO" id="GO:0005886">
    <property type="term" value="C:plasma membrane"/>
    <property type="evidence" value="ECO:0007669"/>
    <property type="project" value="TreeGrafter"/>
</dbReference>
<gene>
    <name evidence="5" type="ORF">SeMB42_g02094</name>
</gene>
<feature type="region of interest" description="Disordered" evidence="2">
    <location>
        <begin position="688"/>
        <end position="707"/>
    </location>
</feature>
<dbReference type="InterPro" id="IPR023610">
    <property type="entry name" value="PInositol-4/5-P-5/4-kinase"/>
</dbReference>
<dbReference type="PANTHER" id="PTHR23086">
    <property type="entry name" value="PHOSPHATIDYLINOSITOL-4-PHOSPHATE 5-KINASE"/>
    <property type="match status" value="1"/>
</dbReference>
<reference evidence="5 6" key="1">
    <citation type="journal article" date="2019" name="Sci. Rep.">
        <title>Comparative genomics of chytrid fungi reveal insights into the obligate biotrophic and pathogenic lifestyle of Synchytrium endobioticum.</title>
        <authorList>
            <person name="van de Vossenberg B.T.L.H."/>
            <person name="Warris S."/>
            <person name="Nguyen H.D.T."/>
            <person name="van Gent-Pelzer M.P.E."/>
            <person name="Joly D.L."/>
            <person name="van de Geest H.C."/>
            <person name="Bonants P.J.M."/>
            <person name="Smith D.S."/>
            <person name="Levesque C.A."/>
            <person name="van der Lee T.A.J."/>
        </authorList>
    </citation>
    <scope>NUCLEOTIDE SEQUENCE [LARGE SCALE GENOMIC DNA]</scope>
    <source>
        <strain evidence="5 6">MB42</strain>
    </source>
</reference>
<dbReference type="PROSITE" id="PS51455">
    <property type="entry name" value="PIPK"/>
    <property type="match status" value="1"/>
</dbReference>
<name>A0A507DHJ9_9FUNG</name>
<evidence type="ECO:0000259" key="4">
    <source>
        <dbReference type="PROSITE" id="PS51455"/>
    </source>
</evidence>
<feature type="compositionally biased region" description="Polar residues" evidence="2">
    <location>
        <begin position="117"/>
        <end position="126"/>
    </location>
</feature>
<dbReference type="PANTHER" id="PTHR23086:SF8">
    <property type="entry name" value="PHOSPHATIDYLINOSITOL 5-PHOSPHATE 4-KINASE, ISOFORM A"/>
    <property type="match status" value="1"/>
</dbReference>
<dbReference type="SUPFAM" id="SSF56104">
    <property type="entry name" value="SAICAR synthase-like"/>
    <property type="match status" value="1"/>
</dbReference>
<dbReference type="EMBL" id="QEAN01000061">
    <property type="protein sequence ID" value="TPX50871.1"/>
    <property type="molecule type" value="Genomic_DNA"/>
</dbReference>
<organism evidence="5 6">
    <name type="scientific">Synchytrium endobioticum</name>
    <dbReference type="NCBI Taxonomy" id="286115"/>
    <lineage>
        <taxon>Eukaryota</taxon>
        <taxon>Fungi</taxon>
        <taxon>Fungi incertae sedis</taxon>
        <taxon>Chytridiomycota</taxon>
        <taxon>Chytridiomycota incertae sedis</taxon>
        <taxon>Chytridiomycetes</taxon>
        <taxon>Synchytriales</taxon>
        <taxon>Synchytriaceae</taxon>
        <taxon>Synchytrium</taxon>
    </lineage>
</organism>
<evidence type="ECO:0000256" key="2">
    <source>
        <dbReference type="SAM" id="MobiDB-lite"/>
    </source>
</evidence>